<comment type="pathway">
    <text evidence="2 14 15">Porphyrin-containing compound metabolism; protoporphyrin-IX biosynthesis; protoporphyrin-IX from protoporphyrinogen-IX: step 1/1.</text>
</comment>
<evidence type="ECO:0000256" key="1">
    <source>
        <dbReference type="ARBA" id="ARBA00004651"/>
    </source>
</evidence>
<keyword evidence="10 14" id="KW-0560">Oxidoreductase</keyword>
<comment type="subcellular location">
    <subcellularLocation>
        <location evidence="1 14">Cell membrane</location>
        <topology evidence="1 14">Multi-pass membrane protein</topology>
    </subcellularLocation>
</comment>
<feature type="binding site" description="axial binding residue" evidence="14">
    <location>
        <position position="96"/>
    </location>
    <ligand>
        <name>heme</name>
        <dbReference type="ChEBI" id="CHEBI:30413"/>
    </ligand>
    <ligandPart>
        <name>Fe</name>
        <dbReference type="ChEBI" id="CHEBI:18248"/>
    </ligandPart>
</feature>
<dbReference type="EC" id="1.3.99.-" evidence="14 15"/>
<dbReference type="PIRSF" id="PIRSF004638">
    <property type="entry name" value="UCP004638"/>
    <property type="match status" value="1"/>
</dbReference>
<comment type="catalytic activity">
    <reaction evidence="13 14 15">
        <text>protoporphyrinogen IX + 3 A = protoporphyrin IX + 3 AH2</text>
        <dbReference type="Rhea" id="RHEA:62000"/>
        <dbReference type="ChEBI" id="CHEBI:13193"/>
        <dbReference type="ChEBI" id="CHEBI:17499"/>
        <dbReference type="ChEBI" id="CHEBI:57306"/>
        <dbReference type="ChEBI" id="CHEBI:57307"/>
    </reaction>
</comment>
<evidence type="ECO:0000256" key="12">
    <source>
        <dbReference type="ARBA" id="ARBA00023136"/>
    </source>
</evidence>
<keyword evidence="11 14" id="KW-0408">Iron</keyword>
<evidence type="ECO:0000256" key="13">
    <source>
        <dbReference type="ARBA" id="ARBA00048390"/>
    </source>
</evidence>
<dbReference type="InterPro" id="IPR005265">
    <property type="entry name" value="HemJ-like"/>
</dbReference>
<name>A0A1H4C0L1_9BACT</name>
<keyword evidence="12 14" id="KW-0472">Membrane</keyword>
<dbReference type="PANTHER" id="PTHR40255:SF1">
    <property type="entry name" value="PROTOPORPHYRINOGEN IX OXIDASE"/>
    <property type="match status" value="1"/>
</dbReference>
<keyword evidence="6 14" id="KW-0349">Heme</keyword>
<keyword evidence="8 14" id="KW-0479">Metal-binding</keyword>
<dbReference type="AlphaFoldDB" id="A0A1H4C0L1"/>
<sequence>MFYYIKALHIIFIVTWFAGLFYFPRLLIYHAELQTEADEKIKSAMSKQYLLMMKRLWFGITVPSAVITLILGLLTMHLGGWDRHLLDSTGRWLLIKLCFVVLLYLYFFSLGKIFKQQRMGLFKYSGNQLRFYNEVATVFLFAIVFLATVKSAGSLLYGLGGLIALIIVLVMAIKIYKRIREKKTGN</sequence>
<evidence type="ECO:0000256" key="2">
    <source>
        <dbReference type="ARBA" id="ARBA00005073"/>
    </source>
</evidence>
<evidence type="ECO:0000256" key="9">
    <source>
        <dbReference type="ARBA" id="ARBA00022989"/>
    </source>
</evidence>
<dbReference type="RefSeq" id="WP_091400630.1">
    <property type="nucleotide sequence ID" value="NZ_FNQY01000026.1"/>
</dbReference>
<dbReference type="EMBL" id="FNQY01000026">
    <property type="protein sequence ID" value="SEA53879.1"/>
    <property type="molecule type" value="Genomic_DNA"/>
</dbReference>
<dbReference type="OrthoDB" id="9800824at2"/>
<evidence type="ECO:0000256" key="3">
    <source>
        <dbReference type="ARBA" id="ARBA00006501"/>
    </source>
</evidence>
<comment type="subunit">
    <text evidence="14">Homodimer.</text>
</comment>
<evidence type="ECO:0000256" key="8">
    <source>
        <dbReference type="ARBA" id="ARBA00022723"/>
    </source>
</evidence>
<keyword evidence="17" id="KW-1185">Reference proteome</keyword>
<evidence type="ECO:0000256" key="15">
    <source>
        <dbReference type="PIRNR" id="PIRNR004638"/>
    </source>
</evidence>
<feature type="transmembrane region" description="Helical" evidence="14">
    <location>
        <begin position="92"/>
        <end position="110"/>
    </location>
</feature>
<comment type="cofactor">
    <cofactor evidence="14 15">
        <name>heme b</name>
        <dbReference type="ChEBI" id="CHEBI:60344"/>
    </cofactor>
    <text evidence="14 15">Binds 1 heme b (iron(II)-protoporphyrin IX) group per subunit.</text>
</comment>
<comment type="similarity">
    <text evidence="3 14 15">Belongs to the HemJ family.</text>
</comment>
<evidence type="ECO:0000256" key="6">
    <source>
        <dbReference type="ARBA" id="ARBA00022617"/>
    </source>
</evidence>
<dbReference type="GO" id="GO:0046872">
    <property type="term" value="F:metal ion binding"/>
    <property type="evidence" value="ECO:0007669"/>
    <property type="project" value="UniProtKB-UniRule"/>
</dbReference>
<evidence type="ECO:0000256" key="11">
    <source>
        <dbReference type="ARBA" id="ARBA00023004"/>
    </source>
</evidence>
<dbReference type="GO" id="GO:0005886">
    <property type="term" value="C:plasma membrane"/>
    <property type="evidence" value="ECO:0007669"/>
    <property type="project" value="UniProtKB-SubCell"/>
</dbReference>
<gene>
    <name evidence="16" type="ORF">SAMN05192529_12624</name>
</gene>
<keyword evidence="7 14" id="KW-0812">Transmembrane</keyword>
<evidence type="ECO:0000256" key="5">
    <source>
        <dbReference type="ARBA" id="ARBA00022475"/>
    </source>
</evidence>
<dbReference type="UniPathway" id="UPA00251">
    <property type="reaction ID" value="UER00324"/>
</dbReference>
<evidence type="ECO:0000313" key="17">
    <source>
        <dbReference type="Proteomes" id="UP000199041"/>
    </source>
</evidence>
<evidence type="ECO:0000256" key="14">
    <source>
        <dbReference type="HAMAP-Rule" id="MF_02239"/>
    </source>
</evidence>
<protein>
    <recommendedName>
        <fullName evidence="4 14">Protoporphyrinogen IX oxidase</fullName>
        <shortName evidence="14">PPO</shortName>
        <ecNumber evidence="14 15">1.3.99.-</ecNumber>
    </recommendedName>
</protein>
<keyword evidence="5 14" id="KW-1003">Cell membrane</keyword>
<keyword evidence="9 14" id="KW-1133">Transmembrane helix</keyword>
<evidence type="ECO:0000256" key="4">
    <source>
        <dbReference type="ARBA" id="ARBA00017504"/>
    </source>
</evidence>
<accession>A0A1H4C0L1</accession>
<evidence type="ECO:0000313" key="16">
    <source>
        <dbReference type="EMBL" id="SEA53879.1"/>
    </source>
</evidence>
<evidence type="ECO:0000256" key="10">
    <source>
        <dbReference type="ARBA" id="ARBA00023002"/>
    </source>
</evidence>
<reference evidence="16 17" key="1">
    <citation type="submission" date="2016-10" db="EMBL/GenBank/DDBJ databases">
        <authorList>
            <person name="de Groot N.N."/>
        </authorList>
    </citation>
    <scope>NUCLEOTIDE SEQUENCE [LARGE SCALE GENOMIC DNA]</scope>
    <source>
        <strain evidence="16 17">Vu-144</strain>
    </source>
</reference>
<evidence type="ECO:0000256" key="7">
    <source>
        <dbReference type="ARBA" id="ARBA00022692"/>
    </source>
</evidence>
<feature type="transmembrane region" description="Helical" evidence="14">
    <location>
        <begin position="131"/>
        <end position="149"/>
    </location>
</feature>
<feature type="transmembrane region" description="Helical" evidence="14">
    <location>
        <begin position="155"/>
        <end position="176"/>
    </location>
</feature>
<dbReference type="HAMAP" id="MF_02239">
    <property type="entry name" value="HemJ"/>
    <property type="match status" value="1"/>
</dbReference>
<dbReference type="PANTHER" id="PTHR40255">
    <property type="entry name" value="UPF0093 MEMBRANE PROTEIN SLR1790"/>
    <property type="match status" value="1"/>
</dbReference>
<dbReference type="Pfam" id="PF03653">
    <property type="entry name" value="UPF0093"/>
    <property type="match status" value="1"/>
</dbReference>
<feature type="transmembrane region" description="Helical" evidence="14">
    <location>
        <begin position="6"/>
        <end position="23"/>
    </location>
</feature>
<dbReference type="Proteomes" id="UP000199041">
    <property type="component" value="Unassembled WGS sequence"/>
</dbReference>
<comment type="function">
    <text evidence="14 15">Catalyzes the oxidation of protoporphyrinogen IX to protoporphyrin IX.</text>
</comment>
<dbReference type="GO" id="GO:0070818">
    <property type="term" value="F:protoporphyrinogen oxidase activity"/>
    <property type="evidence" value="ECO:0007669"/>
    <property type="project" value="UniProtKB-UniRule"/>
</dbReference>
<proteinExistence type="inferred from homology"/>
<feature type="binding site" description="axial binding residue" evidence="14">
    <location>
        <position position="9"/>
    </location>
    <ligand>
        <name>heme</name>
        <dbReference type="ChEBI" id="CHEBI:30413"/>
    </ligand>
    <ligandPart>
        <name>Fe</name>
        <dbReference type="ChEBI" id="CHEBI:18248"/>
    </ligandPart>
</feature>
<feature type="transmembrane region" description="Helical" evidence="14">
    <location>
        <begin position="56"/>
        <end position="80"/>
    </location>
</feature>
<organism evidence="16 17">
    <name type="scientific">Arachidicoccus rhizosphaerae</name>
    <dbReference type="NCBI Taxonomy" id="551991"/>
    <lineage>
        <taxon>Bacteria</taxon>
        <taxon>Pseudomonadati</taxon>
        <taxon>Bacteroidota</taxon>
        <taxon>Chitinophagia</taxon>
        <taxon>Chitinophagales</taxon>
        <taxon>Chitinophagaceae</taxon>
        <taxon>Arachidicoccus</taxon>
    </lineage>
</organism>
<dbReference type="GO" id="GO:0006782">
    <property type="term" value="P:protoporphyrinogen IX biosynthetic process"/>
    <property type="evidence" value="ECO:0007669"/>
    <property type="project" value="UniProtKB-UniRule"/>
</dbReference>
<dbReference type="STRING" id="551991.SAMN05192529_12624"/>